<feature type="region of interest" description="Disordered" evidence="1">
    <location>
        <begin position="1"/>
        <end position="26"/>
    </location>
</feature>
<organism evidence="3">
    <name type="scientific">uncultured Acetobacteraceae bacterium</name>
    <dbReference type="NCBI Taxonomy" id="169975"/>
    <lineage>
        <taxon>Bacteria</taxon>
        <taxon>Pseudomonadati</taxon>
        <taxon>Pseudomonadota</taxon>
        <taxon>Alphaproteobacteria</taxon>
        <taxon>Acetobacterales</taxon>
        <taxon>Acetobacteraceae</taxon>
        <taxon>environmental samples</taxon>
    </lineage>
</organism>
<evidence type="ECO:0000256" key="1">
    <source>
        <dbReference type="SAM" id="MobiDB-lite"/>
    </source>
</evidence>
<keyword evidence="2" id="KW-0472">Membrane</keyword>
<feature type="region of interest" description="Disordered" evidence="1">
    <location>
        <begin position="39"/>
        <end position="65"/>
    </location>
</feature>
<dbReference type="EMBL" id="CADCTG010000355">
    <property type="protein sequence ID" value="CAA9288473.1"/>
    <property type="molecule type" value="Genomic_DNA"/>
</dbReference>
<dbReference type="AlphaFoldDB" id="A0A6J4JVA5"/>
<keyword evidence="2" id="KW-1133">Transmembrane helix</keyword>
<evidence type="ECO:0000256" key="2">
    <source>
        <dbReference type="SAM" id="Phobius"/>
    </source>
</evidence>
<gene>
    <name evidence="3" type="ORF">AVDCRST_MAG08-4385</name>
</gene>
<feature type="compositionally biased region" description="Basic and acidic residues" evidence="1">
    <location>
        <begin position="13"/>
        <end position="25"/>
    </location>
</feature>
<reference evidence="3" key="1">
    <citation type="submission" date="2020-02" db="EMBL/GenBank/DDBJ databases">
        <authorList>
            <person name="Meier V. D."/>
        </authorList>
    </citation>
    <scope>NUCLEOTIDE SEQUENCE</scope>
    <source>
        <strain evidence="3">AVDCRST_MAG08</strain>
    </source>
</reference>
<proteinExistence type="predicted"/>
<evidence type="ECO:0000313" key="3">
    <source>
        <dbReference type="EMBL" id="CAA9288473.1"/>
    </source>
</evidence>
<feature type="non-terminal residue" evidence="3">
    <location>
        <position position="1"/>
    </location>
</feature>
<feature type="transmembrane region" description="Helical" evidence="2">
    <location>
        <begin position="139"/>
        <end position="160"/>
    </location>
</feature>
<feature type="compositionally biased region" description="Basic and acidic residues" evidence="1">
    <location>
        <begin position="39"/>
        <end position="51"/>
    </location>
</feature>
<sequence>VARGDGGKPGQARTEEALRSDRADASEYLPAAAAANGWLEHRGEGPERMRTEAAGVSGCPARRGPLPTTRVPEGILVDVEGCAGPTVLPQFFFPGWSASAGEPLAVAADPETGLVRVDLPAGTRGVLLRRVRLPAEERGLRVTAFALLLWAACAAGALGWRRATPVRPGG</sequence>
<protein>
    <submittedName>
        <fullName evidence="3">Uncharacterized protein</fullName>
    </submittedName>
</protein>
<accession>A0A6J4JVA5</accession>
<keyword evidence="2" id="KW-0812">Transmembrane</keyword>
<name>A0A6J4JVA5_9PROT</name>